<keyword evidence="1" id="KW-0175">Coiled coil</keyword>
<organism evidence="3 4">
    <name type="scientific">Nocardioides albus</name>
    <dbReference type="NCBI Taxonomy" id="1841"/>
    <lineage>
        <taxon>Bacteria</taxon>
        <taxon>Bacillati</taxon>
        <taxon>Actinomycetota</taxon>
        <taxon>Actinomycetes</taxon>
        <taxon>Propionibacteriales</taxon>
        <taxon>Nocardioidaceae</taxon>
        <taxon>Nocardioides</taxon>
    </lineage>
</organism>
<accession>A0A7W5FBE9</accession>
<dbReference type="EMBL" id="JACHXG010000017">
    <property type="protein sequence ID" value="MBB3092157.1"/>
    <property type="molecule type" value="Genomic_DNA"/>
</dbReference>
<keyword evidence="4" id="KW-1185">Reference proteome</keyword>
<reference evidence="3 4" key="1">
    <citation type="submission" date="2020-08" db="EMBL/GenBank/DDBJ databases">
        <title>Genomic Encyclopedia of Type Strains, Phase III (KMG-III): the genomes of soil and plant-associated and newly described type strains.</title>
        <authorList>
            <person name="Whitman W."/>
        </authorList>
    </citation>
    <scope>NUCLEOTIDE SEQUENCE [LARGE SCALE GENOMIC DNA]</scope>
    <source>
        <strain evidence="3 4">CECT 3302</strain>
    </source>
</reference>
<protein>
    <recommendedName>
        <fullName evidence="5">DUF4913 domain-containing protein</fullName>
    </recommendedName>
</protein>
<dbReference type="RefSeq" id="WP_221209283.1">
    <property type="nucleotide sequence ID" value="NZ_BMQT01000017.1"/>
</dbReference>
<feature type="region of interest" description="Disordered" evidence="2">
    <location>
        <begin position="264"/>
        <end position="295"/>
    </location>
</feature>
<feature type="compositionally biased region" description="Basic and acidic residues" evidence="2">
    <location>
        <begin position="265"/>
        <end position="275"/>
    </location>
</feature>
<feature type="compositionally biased region" description="Basic and acidic residues" evidence="2">
    <location>
        <begin position="1"/>
        <end position="10"/>
    </location>
</feature>
<proteinExistence type="predicted"/>
<comment type="caution">
    <text evidence="3">The sequence shown here is derived from an EMBL/GenBank/DDBJ whole genome shotgun (WGS) entry which is preliminary data.</text>
</comment>
<dbReference type="AlphaFoldDB" id="A0A7W5FBE9"/>
<evidence type="ECO:0000256" key="2">
    <source>
        <dbReference type="SAM" id="MobiDB-lite"/>
    </source>
</evidence>
<sequence length="295" mass="32446">MNDDASRGPDVDDLEQVDGFDELGEWDMPGTEPDDGTETDPSVSTIELTPELLDAQEAAVAAEEAAVDQADALRAAEDLVADARGVEAVARARLLEVQADQASARSQVLAAEEAVAKATRDRSRAELRVERLQERAAAAEQAVEAAYAQVQNVVDQADAGASGSGDDDEPALIYPTLPEFVEAFLVPTYRRWIGGVGGRNPNGEDSFWWDAKWWLHPEAVQRLEALWRAFEHLRRDPALGMSVWWRDHADHHMPILLSKFGPFGDSKDNNERGEPLPHTAPPKGMYESTPDERNK</sequence>
<gene>
    <name evidence="3" type="ORF">FHS12_005134</name>
</gene>
<feature type="region of interest" description="Disordered" evidence="2">
    <location>
        <begin position="1"/>
        <end position="43"/>
    </location>
</feature>
<dbReference type="Pfam" id="PF16259">
    <property type="entry name" value="DUF4913"/>
    <property type="match status" value="1"/>
</dbReference>
<dbReference type="Proteomes" id="UP000577707">
    <property type="component" value="Unassembled WGS sequence"/>
</dbReference>
<evidence type="ECO:0000313" key="3">
    <source>
        <dbReference type="EMBL" id="MBB3092157.1"/>
    </source>
</evidence>
<feature type="compositionally biased region" description="Acidic residues" evidence="2">
    <location>
        <begin position="11"/>
        <end position="25"/>
    </location>
</feature>
<evidence type="ECO:0000256" key="1">
    <source>
        <dbReference type="SAM" id="Coils"/>
    </source>
</evidence>
<evidence type="ECO:0008006" key="5">
    <source>
        <dbReference type="Google" id="ProtNLM"/>
    </source>
</evidence>
<dbReference type="InterPro" id="IPR032584">
    <property type="entry name" value="DUF4913"/>
</dbReference>
<evidence type="ECO:0000313" key="4">
    <source>
        <dbReference type="Proteomes" id="UP000577707"/>
    </source>
</evidence>
<name>A0A7W5FBE9_9ACTN</name>
<feature type="coiled-coil region" evidence="1">
    <location>
        <begin position="108"/>
        <end position="149"/>
    </location>
</feature>